<feature type="transmembrane region" description="Helical" evidence="5">
    <location>
        <begin position="194"/>
        <end position="214"/>
    </location>
</feature>
<keyword evidence="5" id="KW-0812">Transmembrane</keyword>
<comment type="caution">
    <text evidence="7">The sequence shown here is derived from an EMBL/GenBank/DDBJ whole genome shotgun (WGS) entry which is preliminary data.</text>
</comment>
<dbReference type="PROSITE" id="PS50089">
    <property type="entry name" value="ZF_RING_2"/>
    <property type="match status" value="1"/>
</dbReference>
<keyword evidence="5" id="KW-1133">Transmembrane helix</keyword>
<dbReference type="SUPFAM" id="SSF57850">
    <property type="entry name" value="RING/U-box"/>
    <property type="match status" value="1"/>
</dbReference>
<dbReference type="GO" id="GO:0043161">
    <property type="term" value="P:proteasome-mediated ubiquitin-dependent protein catabolic process"/>
    <property type="evidence" value="ECO:0007669"/>
    <property type="project" value="TreeGrafter"/>
</dbReference>
<keyword evidence="5" id="KW-0472">Membrane</keyword>
<evidence type="ECO:0000313" key="8">
    <source>
        <dbReference type="Proteomes" id="UP000800235"/>
    </source>
</evidence>
<evidence type="ECO:0000256" key="5">
    <source>
        <dbReference type="SAM" id="Phobius"/>
    </source>
</evidence>
<evidence type="ECO:0000256" key="3">
    <source>
        <dbReference type="ARBA" id="ARBA00022833"/>
    </source>
</evidence>
<evidence type="ECO:0000256" key="4">
    <source>
        <dbReference type="PROSITE-ProRule" id="PRU00175"/>
    </source>
</evidence>
<accession>A0A9P4U1Z0</accession>
<dbReference type="Proteomes" id="UP000800235">
    <property type="component" value="Unassembled WGS sequence"/>
</dbReference>
<evidence type="ECO:0000259" key="6">
    <source>
        <dbReference type="PROSITE" id="PS50089"/>
    </source>
</evidence>
<keyword evidence="8" id="KW-1185">Reference proteome</keyword>
<dbReference type="InterPro" id="IPR001841">
    <property type="entry name" value="Znf_RING"/>
</dbReference>
<dbReference type="GO" id="GO:0012505">
    <property type="term" value="C:endomembrane system"/>
    <property type="evidence" value="ECO:0007669"/>
    <property type="project" value="TreeGrafter"/>
</dbReference>
<dbReference type="Pfam" id="PF13639">
    <property type="entry name" value="zf-RING_2"/>
    <property type="match status" value="1"/>
</dbReference>
<sequence>MSAEQYDHEWRLFCRSHFLDNEISKATVEQLTASNDVCGICYDQLINSSNPVRLPCGHLFNEDCIMSWFNGHDTSYNYHNSCPHCRRVFHVSCRHHMWKLLQKADAEQALTGEIDLALTMVFSPDTGYYGMYGQGDMLRVLLMYYPERFLYVIYKRSRLHYLSIGLSLALTCILLLYCMSFLNSWIWYRSDYSYQTGVYMGLQMLIDLFLVSWYTCDWSNVCTLGLEFLSTMAALGSIYNSYLRPASNWVSIIALVVGYSFVNGRRLWYLSKRKPFMPHLRQESQLLAALVYH</sequence>
<keyword evidence="1" id="KW-0479">Metal-binding</keyword>
<dbReference type="PANTHER" id="PTHR22763">
    <property type="entry name" value="RING ZINC FINGER PROTEIN"/>
    <property type="match status" value="1"/>
</dbReference>
<evidence type="ECO:0000256" key="1">
    <source>
        <dbReference type="ARBA" id="ARBA00022723"/>
    </source>
</evidence>
<name>A0A9P4U1Z0_9PEZI</name>
<reference evidence="7" key="1">
    <citation type="journal article" date="2020" name="Stud. Mycol.">
        <title>101 Dothideomycetes genomes: a test case for predicting lifestyles and emergence of pathogens.</title>
        <authorList>
            <person name="Haridas S."/>
            <person name="Albert R."/>
            <person name="Binder M."/>
            <person name="Bloem J."/>
            <person name="Labutti K."/>
            <person name="Salamov A."/>
            <person name="Andreopoulos B."/>
            <person name="Baker S."/>
            <person name="Barry K."/>
            <person name="Bills G."/>
            <person name="Bluhm B."/>
            <person name="Cannon C."/>
            <person name="Castanera R."/>
            <person name="Culley D."/>
            <person name="Daum C."/>
            <person name="Ezra D."/>
            <person name="Gonzalez J."/>
            <person name="Henrissat B."/>
            <person name="Kuo A."/>
            <person name="Liang C."/>
            <person name="Lipzen A."/>
            <person name="Lutzoni F."/>
            <person name="Magnuson J."/>
            <person name="Mondo S."/>
            <person name="Nolan M."/>
            <person name="Ohm R."/>
            <person name="Pangilinan J."/>
            <person name="Park H.-J."/>
            <person name="Ramirez L."/>
            <person name="Alfaro M."/>
            <person name="Sun H."/>
            <person name="Tritt A."/>
            <person name="Yoshinaga Y."/>
            <person name="Zwiers L.-H."/>
            <person name="Turgeon B."/>
            <person name="Goodwin S."/>
            <person name="Spatafora J."/>
            <person name="Crous P."/>
            <person name="Grigoriev I."/>
        </authorList>
    </citation>
    <scope>NUCLEOTIDE SEQUENCE</scope>
    <source>
        <strain evidence="7">CBS 130266</strain>
    </source>
</reference>
<dbReference type="EMBL" id="MU007020">
    <property type="protein sequence ID" value="KAF2433463.1"/>
    <property type="molecule type" value="Genomic_DNA"/>
</dbReference>
<gene>
    <name evidence="7" type="ORF">EJ08DRAFT_694362</name>
</gene>
<feature type="transmembrane region" description="Helical" evidence="5">
    <location>
        <begin position="246"/>
        <end position="264"/>
    </location>
</feature>
<evidence type="ECO:0000313" key="7">
    <source>
        <dbReference type="EMBL" id="KAF2433463.1"/>
    </source>
</evidence>
<dbReference type="SMART" id="SM00184">
    <property type="entry name" value="RING"/>
    <property type="match status" value="1"/>
</dbReference>
<dbReference type="GO" id="GO:0008270">
    <property type="term" value="F:zinc ion binding"/>
    <property type="evidence" value="ECO:0007669"/>
    <property type="project" value="UniProtKB-KW"/>
</dbReference>
<proteinExistence type="predicted"/>
<organism evidence="7 8">
    <name type="scientific">Tothia fuscella</name>
    <dbReference type="NCBI Taxonomy" id="1048955"/>
    <lineage>
        <taxon>Eukaryota</taxon>
        <taxon>Fungi</taxon>
        <taxon>Dikarya</taxon>
        <taxon>Ascomycota</taxon>
        <taxon>Pezizomycotina</taxon>
        <taxon>Dothideomycetes</taxon>
        <taxon>Pleosporomycetidae</taxon>
        <taxon>Venturiales</taxon>
        <taxon>Cylindrosympodiaceae</taxon>
        <taxon>Tothia</taxon>
    </lineage>
</organism>
<dbReference type="InterPro" id="IPR050731">
    <property type="entry name" value="HRD1_E3_ubiq-ligases"/>
</dbReference>
<keyword evidence="3" id="KW-0862">Zinc</keyword>
<dbReference type="InterPro" id="IPR013083">
    <property type="entry name" value="Znf_RING/FYVE/PHD"/>
</dbReference>
<feature type="transmembrane region" description="Helical" evidence="5">
    <location>
        <begin position="161"/>
        <end position="188"/>
    </location>
</feature>
<feature type="transmembrane region" description="Helical" evidence="5">
    <location>
        <begin position="221"/>
        <end position="240"/>
    </location>
</feature>
<dbReference type="AlphaFoldDB" id="A0A9P4U1Z0"/>
<dbReference type="Gene3D" id="3.30.40.10">
    <property type="entry name" value="Zinc/RING finger domain, C3HC4 (zinc finger)"/>
    <property type="match status" value="1"/>
</dbReference>
<dbReference type="OrthoDB" id="3689221at2759"/>
<keyword evidence="2 4" id="KW-0863">Zinc-finger</keyword>
<protein>
    <recommendedName>
        <fullName evidence="6">RING-type domain-containing protein</fullName>
    </recommendedName>
</protein>
<dbReference type="GO" id="GO:0061630">
    <property type="term" value="F:ubiquitin protein ligase activity"/>
    <property type="evidence" value="ECO:0007669"/>
    <property type="project" value="TreeGrafter"/>
</dbReference>
<evidence type="ECO:0000256" key="2">
    <source>
        <dbReference type="ARBA" id="ARBA00022771"/>
    </source>
</evidence>
<feature type="domain" description="RING-type" evidence="6">
    <location>
        <begin position="38"/>
        <end position="86"/>
    </location>
</feature>